<evidence type="ECO:0000259" key="12">
    <source>
        <dbReference type="PROSITE" id="PS50125"/>
    </source>
</evidence>
<dbReference type="PANTHER" id="PTHR43336">
    <property type="entry name" value="OXYGEN SENSOR HISTIDINE KINASE RESPONSE REGULATOR DEVS/DOSS"/>
    <property type="match status" value="1"/>
</dbReference>
<feature type="binding site" evidence="8">
    <location>
        <position position="374"/>
    </location>
    <ligand>
        <name>Zn(2+)</name>
        <dbReference type="ChEBI" id="CHEBI:29105"/>
        <label>1</label>
    </ligand>
</feature>
<feature type="binding site" evidence="8">
    <location>
        <position position="479"/>
    </location>
    <ligand>
        <name>Zn(2+)</name>
        <dbReference type="ChEBI" id="CHEBI:29105"/>
        <label>1</label>
    </ligand>
</feature>
<dbReference type="Pfam" id="PF00233">
    <property type="entry name" value="PDEase_I"/>
    <property type="match status" value="1"/>
</dbReference>
<dbReference type="InterPro" id="IPR027359">
    <property type="entry name" value="Volt_channel_dom_sf"/>
</dbReference>
<comment type="caution">
    <text evidence="14">The sequence shown here is derived from an EMBL/GenBank/DDBJ whole genome shotgun (WGS) entry which is preliminary data.</text>
</comment>
<evidence type="ECO:0000256" key="1">
    <source>
        <dbReference type="ARBA" id="ARBA00004141"/>
    </source>
</evidence>
<dbReference type="CDD" id="cd07302">
    <property type="entry name" value="CHD"/>
    <property type="match status" value="1"/>
</dbReference>
<feature type="transmembrane region" description="Helical" evidence="11">
    <location>
        <begin position="699"/>
        <end position="721"/>
    </location>
</feature>
<dbReference type="SUPFAM" id="SSF55781">
    <property type="entry name" value="GAF domain-like"/>
    <property type="match status" value="1"/>
</dbReference>
<dbReference type="InterPro" id="IPR036971">
    <property type="entry name" value="PDEase_catalytic_dom_sf"/>
</dbReference>
<dbReference type="SUPFAM" id="SSF55073">
    <property type="entry name" value="Nucleotide cyclase"/>
    <property type="match status" value="1"/>
</dbReference>
<dbReference type="PROSITE" id="PS00126">
    <property type="entry name" value="PDEASE_I_1"/>
    <property type="match status" value="1"/>
</dbReference>
<dbReference type="Gene3D" id="3.30.70.1230">
    <property type="entry name" value="Nucleotide cyclase"/>
    <property type="match status" value="1"/>
</dbReference>
<dbReference type="Pfam" id="PF01590">
    <property type="entry name" value="GAF"/>
    <property type="match status" value="1"/>
</dbReference>
<feature type="binding site" evidence="8">
    <location>
        <position position="374"/>
    </location>
    <ligand>
        <name>Zn(2+)</name>
        <dbReference type="ChEBI" id="CHEBI:29105"/>
        <label>2</label>
    </ligand>
</feature>
<dbReference type="PROSITE" id="PS51845">
    <property type="entry name" value="PDEASE_I_2"/>
    <property type="match status" value="1"/>
</dbReference>
<sequence>MRKSQIGPIRESSATDESKSHPNNAGRSSVKGMLNSMRLSSLNIVKFDQALSPHFASGFEESINCFAEITTKAAALLDAEKCHLFIKDDREKKLYTYTADNGGENGRATKPLDRGIAGSILSEPTGYTASKASQSERWSEELDELPGFTTTSYLAWPIWDFEHQSSIGVVEFRNKRGGSSPFSAADLQFARIIALQLGHAIIHYKQQELIAGHAETINKAYEKNCDQGETIDFSSGTEFDYARKVISFSPGSRTAFSISNQPSLFTARRSSVSINDRAWDYDVFLQSDENLMMHAIDIFDERGLFSRFSIPMTTFVNFVGEIKKGYDHNAPYHNSHHAFDVMHVCYLLMTKCRADEYLESFNTLSILVAALAHDLGHDGYNNAFHQNTGSELAVTYNGISVLENYSAAHLFRILRKQENNIFARLNAEEMTKMRTRLIDMILDTDAKNHFMLMTRFKHGLEMKKLSRGLLSSMILHVSDVSNPARPGSVARKWAYAVQTEFFRQGDKEKELDLQLSPFMDREVENLPRMQVAFIDAVVHPVFRLLADFLPLVEDYCIKSLQLNRAFWQNMLHRGILKTDDVISFLETQKTGGSFILPSIAYQNDNDVSDRDDDEDDIPIPGIPADAPQKHGETDARRASLISIDITARRQEDPELGKLDDAPVSYDSPQRSFRSSMVESSEGVLRVLYKGMSTFLESPAFQVLTFFATLYALFAFDLNAAIGQKHGDDAFDKVTFAILIIFLIELFFSLVCVSGYIQFFFWLDLVASISLYFEINFLVQMGPGLGNADELTLARAGRAAKAGARAGRLASILRVIRLVKIFKLAQWALERAVQKDKRRARRSDDELENDIHFSMSIIGRKMTESITKKVIIAVVLMLIMFSATEVSYTPDARQIQLDSVAEFPDSLSLRDCFFESHDNIIAFSGSGYHFKDQDRIDALRNTEILTLNSTTNDSVTASFDISEDVISQAWYSLFITLFVTLLLATMGLLFSRDAYSMVIHPIEKMKHTVQHLSENPLLHLERIKKRNSSESNETDVLAQAITKMAALLQVGFGSAGAEIIAKNLSDMGELNPMIPGVRVNAIFGFCDIRDFTFATEGLQQDVMIFVNKIADIAHTHVVESGGHPNKNIGDAFLLVWKLKSGKNTNSSGDLQKELFDSALHCVQNIIRDLREAGSLGSFLRDDMSGMTPSWASSLESYNVAMGFGLHKGWAIEGAIGSKLKIDASYLSPHVNLASRLEAATKQYNVNLLMSDAFFGGLSGSLQSTCRRCDKVIFKGSTDPMVIYHHDTEPLASLNALPRNHQDLLSTTSWDDETDHAYYGLINDARSKLSSERELAQREVYDALFNSYLDRDWNRCKIFCHLWMKKFPGDPVVVCLVNHLSKNNFECPLSWPGYHALTEK</sequence>
<evidence type="ECO:0000256" key="9">
    <source>
        <dbReference type="RuleBase" id="RU363067"/>
    </source>
</evidence>
<dbReference type="EMBL" id="JABMIG020000314">
    <property type="protein sequence ID" value="KAL3781504.1"/>
    <property type="molecule type" value="Genomic_DNA"/>
</dbReference>
<evidence type="ECO:0000313" key="15">
    <source>
        <dbReference type="Proteomes" id="UP001516023"/>
    </source>
</evidence>
<keyword evidence="5 11" id="KW-0472">Membrane</keyword>
<comment type="cofactor">
    <cofactor evidence="9">
        <name>a divalent metal cation</name>
        <dbReference type="ChEBI" id="CHEBI:60240"/>
    </cofactor>
    <text evidence="9">Binds 2 divalent metal cations per subunit. Site 1 may preferentially bind zinc ions, while site 2 has a preference for magnesium and/or manganese ions.</text>
</comment>
<protein>
    <recommendedName>
        <fullName evidence="9">Phosphodiesterase</fullName>
        <ecNumber evidence="9">3.1.4.-</ecNumber>
    </recommendedName>
</protein>
<dbReference type="CDD" id="cd00077">
    <property type="entry name" value="HDc"/>
    <property type="match status" value="1"/>
</dbReference>
<keyword evidence="2" id="KW-0140">cGMP</keyword>
<evidence type="ECO:0000256" key="10">
    <source>
        <dbReference type="SAM" id="MobiDB-lite"/>
    </source>
</evidence>
<feature type="transmembrane region" description="Helical" evidence="11">
    <location>
        <begin position="733"/>
        <end position="752"/>
    </location>
</feature>
<dbReference type="SMART" id="SM00471">
    <property type="entry name" value="HDc"/>
    <property type="match status" value="1"/>
</dbReference>
<keyword evidence="3 11" id="KW-0812">Transmembrane</keyword>
<name>A0ABD3P0L0_9STRA</name>
<reference evidence="14 15" key="1">
    <citation type="journal article" date="2020" name="G3 (Bethesda)">
        <title>Improved Reference Genome for Cyclotella cryptica CCMP332, a Model for Cell Wall Morphogenesis, Salinity Adaptation, and Lipid Production in Diatoms (Bacillariophyta).</title>
        <authorList>
            <person name="Roberts W.R."/>
            <person name="Downey K.M."/>
            <person name="Ruck E.C."/>
            <person name="Traller J.C."/>
            <person name="Alverson A.J."/>
        </authorList>
    </citation>
    <scope>NUCLEOTIDE SEQUENCE [LARGE SCALE GENOMIC DNA]</scope>
    <source>
        <strain evidence="14 15">CCMP332</strain>
    </source>
</reference>
<evidence type="ECO:0000259" key="13">
    <source>
        <dbReference type="PROSITE" id="PS51845"/>
    </source>
</evidence>
<feature type="active site" description="Proton donor" evidence="6">
    <location>
        <position position="333"/>
    </location>
</feature>
<evidence type="ECO:0000256" key="3">
    <source>
        <dbReference type="ARBA" id="ARBA00022692"/>
    </source>
</evidence>
<dbReference type="InterPro" id="IPR001054">
    <property type="entry name" value="A/G_cyclase"/>
</dbReference>
<feature type="binding site" evidence="7">
    <location>
        <begin position="333"/>
        <end position="337"/>
    </location>
    <ligand>
        <name>AMP</name>
        <dbReference type="ChEBI" id="CHEBI:456215"/>
    </ligand>
</feature>
<feature type="transmembrane region" description="Helical" evidence="11">
    <location>
        <begin position="869"/>
        <end position="887"/>
    </location>
</feature>
<keyword evidence="4 11" id="KW-1133">Transmembrane helix</keyword>
<dbReference type="InterPro" id="IPR023174">
    <property type="entry name" value="PDEase_CS"/>
</dbReference>
<feature type="binding site" evidence="7">
    <location>
        <position position="530"/>
    </location>
    <ligand>
        <name>AMP</name>
        <dbReference type="ChEBI" id="CHEBI:456215"/>
    </ligand>
</feature>
<dbReference type="Gene3D" id="3.30.450.40">
    <property type="match status" value="1"/>
</dbReference>
<comment type="subcellular location">
    <subcellularLocation>
        <location evidence="1">Membrane</location>
        <topology evidence="1">Multi-pass membrane protein</topology>
    </subcellularLocation>
</comment>
<dbReference type="Proteomes" id="UP001516023">
    <property type="component" value="Unassembled WGS sequence"/>
</dbReference>
<keyword evidence="9" id="KW-0378">Hydrolase</keyword>
<feature type="region of interest" description="Disordered" evidence="10">
    <location>
        <begin position="605"/>
        <end position="635"/>
    </location>
</feature>
<feature type="binding site" evidence="7">
    <location>
        <position position="374"/>
    </location>
    <ligand>
        <name>AMP</name>
        <dbReference type="ChEBI" id="CHEBI:456215"/>
    </ligand>
</feature>
<dbReference type="InterPro" id="IPR029787">
    <property type="entry name" value="Nucleotide_cyclase"/>
</dbReference>
<dbReference type="GO" id="GO:0046872">
    <property type="term" value="F:metal ion binding"/>
    <property type="evidence" value="ECO:0007669"/>
    <property type="project" value="UniProtKB-KW"/>
</dbReference>
<dbReference type="Pfam" id="PF00211">
    <property type="entry name" value="Guanylate_cyc"/>
    <property type="match status" value="1"/>
</dbReference>
<dbReference type="PRINTS" id="PR00387">
    <property type="entry name" value="PDIESTERASE1"/>
</dbReference>
<evidence type="ECO:0000256" key="11">
    <source>
        <dbReference type="SAM" id="Phobius"/>
    </source>
</evidence>
<dbReference type="Gene3D" id="1.10.1300.10">
    <property type="entry name" value="3'5'-cyclic nucleotide phosphodiesterase, catalytic domain"/>
    <property type="match status" value="1"/>
</dbReference>
<feature type="domain" description="Guanylate cyclase" evidence="12">
    <location>
        <begin position="1081"/>
        <end position="1236"/>
    </location>
</feature>
<feature type="binding site" evidence="8">
    <location>
        <position position="373"/>
    </location>
    <ligand>
        <name>Zn(2+)</name>
        <dbReference type="ChEBI" id="CHEBI:29105"/>
        <label>1</label>
    </ligand>
</feature>
<evidence type="ECO:0000256" key="4">
    <source>
        <dbReference type="ARBA" id="ARBA00022989"/>
    </source>
</evidence>
<dbReference type="GO" id="GO:0016020">
    <property type="term" value="C:membrane"/>
    <property type="evidence" value="ECO:0007669"/>
    <property type="project" value="UniProtKB-SubCell"/>
</dbReference>
<feature type="binding site" evidence="8">
    <location>
        <position position="337"/>
    </location>
    <ligand>
        <name>Zn(2+)</name>
        <dbReference type="ChEBI" id="CHEBI:29105"/>
        <label>1</label>
    </ligand>
</feature>
<dbReference type="PANTHER" id="PTHR43336:SF3">
    <property type="entry name" value="GUANYLATE CYCLASE DOMAIN-CONTAINING PROTEIN"/>
    <property type="match status" value="1"/>
</dbReference>
<keyword evidence="15" id="KW-1185">Reference proteome</keyword>
<gene>
    <name evidence="14" type="ORF">HJC23_011555</name>
</gene>
<organism evidence="14 15">
    <name type="scientific">Cyclotella cryptica</name>
    <dbReference type="NCBI Taxonomy" id="29204"/>
    <lineage>
        <taxon>Eukaryota</taxon>
        <taxon>Sar</taxon>
        <taxon>Stramenopiles</taxon>
        <taxon>Ochrophyta</taxon>
        <taxon>Bacillariophyta</taxon>
        <taxon>Coscinodiscophyceae</taxon>
        <taxon>Thalassiosirophycidae</taxon>
        <taxon>Stephanodiscales</taxon>
        <taxon>Stephanodiscaceae</taxon>
        <taxon>Cyclotella</taxon>
    </lineage>
</organism>
<dbReference type="SUPFAM" id="SSF109604">
    <property type="entry name" value="HD-domain/PDEase-like"/>
    <property type="match status" value="1"/>
</dbReference>
<evidence type="ECO:0000256" key="5">
    <source>
        <dbReference type="ARBA" id="ARBA00023136"/>
    </source>
</evidence>
<dbReference type="Gene3D" id="1.20.120.350">
    <property type="entry name" value="Voltage-gated potassium channels. Chain C"/>
    <property type="match status" value="1"/>
</dbReference>
<proteinExistence type="inferred from homology"/>
<dbReference type="InterPro" id="IPR023088">
    <property type="entry name" value="PDEase"/>
</dbReference>
<keyword evidence="8 9" id="KW-0479">Metal-binding</keyword>
<dbReference type="InterPro" id="IPR002073">
    <property type="entry name" value="PDEase_catalytic_dom"/>
</dbReference>
<evidence type="ECO:0000256" key="2">
    <source>
        <dbReference type="ARBA" id="ARBA00022535"/>
    </source>
</evidence>
<feature type="transmembrane region" description="Helical" evidence="11">
    <location>
        <begin position="968"/>
        <end position="989"/>
    </location>
</feature>
<evidence type="ECO:0000256" key="6">
    <source>
        <dbReference type="PIRSR" id="PIRSR623088-1"/>
    </source>
</evidence>
<dbReference type="InterPro" id="IPR003607">
    <property type="entry name" value="HD/PDEase_dom"/>
</dbReference>
<evidence type="ECO:0000256" key="8">
    <source>
        <dbReference type="PIRSR" id="PIRSR623088-3"/>
    </source>
</evidence>
<accession>A0ABD3P0L0</accession>
<dbReference type="EC" id="3.1.4.-" evidence="9"/>
<dbReference type="InterPro" id="IPR003018">
    <property type="entry name" value="GAF"/>
</dbReference>
<feature type="binding site" evidence="7">
    <location>
        <position position="479"/>
    </location>
    <ligand>
        <name>AMP</name>
        <dbReference type="ChEBI" id="CHEBI:456215"/>
    </ligand>
</feature>
<dbReference type="InterPro" id="IPR029016">
    <property type="entry name" value="GAF-like_dom_sf"/>
</dbReference>
<evidence type="ECO:0000256" key="7">
    <source>
        <dbReference type="PIRSR" id="PIRSR623088-2"/>
    </source>
</evidence>
<dbReference type="GO" id="GO:0016787">
    <property type="term" value="F:hydrolase activity"/>
    <property type="evidence" value="ECO:0007669"/>
    <property type="project" value="UniProtKB-KW"/>
</dbReference>
<dbReference type="SMART" id="SM00065">
    <property type="entry name" value="GAF"/>
    <property type="match status" value="1"/>
</dbReference>
<comment type="similarity">
    <text evidence="9">Belongs to the cyclic nucleotide phosphodiesterase family.</text>
</comment>
<feature type="region of interest" description="Disordered" evidence="10">
    <location>
        <begin position="1"/>
        <end position="31"/>
    </location>
</feature>
<evidence type="ECO:0000313" key="14">
    <source>
        <dbReference type="EMBL" id="KAL3781504.1"/>
    </source>
</evidence>
<dbReference type="PROSITE" id="PS50125">
    <property type="entry name" value="GUANYLATE_CYCLASE_2"/>
    <property type="match status" value="1"/>
</dbReference>
<feature type="domain" description="PDEase" evidence="13">
    <location>
        <begin position="256"/>
        <end position="574"/>
    </location>
</feature>